<sequence length="589" mass="66254">MTDRDTIMNDRDGTQRFKSVLDVEKPSYTLVSFKEVLDISSDDESADSDDLNSFQPAPSCINNMKLSQQAVAPNYTSLVEGILNEHRREHDQTRVQRGRIRKPKGRKSVNNNESIAQRVVGRRPLMSVEENGQMRPPASASNPPDRAARSVHQPHVSIPQSREVRSGPGQIPQYGLRRMREDPYTYKSLHAKVVRHRSDTTYLRRPDLPCLPFVLQITILRSLQSALESMCYRFVQKWLPRILVANEWDCPENIELNLWWKAIDECHIPIEAIGPQPSRPLNAIFRRVQNIRHLAVHRLPDISIANIQDMIIDALDIAKVFRDDSLVPKLKLWREKLKYFSELIRDSQGSLDVARKIDSIHTLKEDNIRIQEKLRKDVEALKNEILVKEQQISTLQGEYNTHLKKENDIIKRARTGDRPIIQEAEPLGNFKWLEKCFTLALDRDAPNLKPAENLSGEVIRIQNIGATPFVQAVPNNAGVANMNVESRINLGPVAGGSNLAINPNLSHGPDINGTPHVGLLRAGSTPAMIPIPGANDVLYTHVPSKLVGIPGLGRRTVTGPTLSSRGRQPIPATAVIIDLTDEDYDVMAE</sequence>
<feature type="region of interest" description="Disordered" evidence="2">
    <location>
        <begin position="86"/>
        <end position="174"/>
    </location>
</feature>
<organism evidence="3 4">
    <name type="scientific">Sclerotinia trifoliorum</name>
    <dbReference type="NCBI Taxonomy" id="28548"/>
    <lineage>
        <taxon>Eukaryota</taxon>
        <taxon>Fungi</taxon>
        <taxon>Dikarya</taxon>
        <taxon>Ascomycota</taxon>
        <taxon>Pezizomycotina</taxon>
        <taxon>Leotiomycetes</taxon>
        <taxon>Helotiales</taxon>
        <taxon>Sclerotiniaceae</taxon>
        <taxon>Sclerotinia</taxon>
    </lineage>
</organism>
<reference evidence="3" key="1">
    <citation type="submission" date="2020-10" db="EMBL/GenBank/DDBJ databases">
        <authorList>
            <person name="Kusch S."/>
        </authorList>
    </citation>
    <scope>NUCLEOTIDE SEQUENCE</scope>
    <source>
        <strain evidence="3">SwB9</strain>
    </source>
</reference>
<protein>
    <submittedName>
        <fullName evidence="3">575cd2aa-6a3d-4721-9698-c48cb01147e2</fullName>
    </submittedName>
</protein>
<evidence type="ECO:0000313" key="3">
    <source>
        <dbReference type="EMBL" id="CAD6448923.1"/>
    </source>
</evidence>
<dbReference type="Proteomes" id="UP000624404">
    <property type="component" value="Unassembled WGS sequence"/>
</dbReference>
<dbReference type="OrthoDB" id="5324651at2759"/>
<dbReference type="EMBL" id="CAJHIA010000033">
    <property type="protein sequence ID" value="CAD6448923.1"/>
    <property type="molecule type" value="Genomic_DNA"/>
</dbReference>
<keyword evidence="1" id="KW-0175">Coiled coil</keyword>
<evidence type="ECO:0000256" key="2">
    <source>
        <dbReference type="SAM" id="MobiDB-lite"/>
    </source>
</evidence>
<keyword evidence="4" id="KW-1185">Reference proteome</keyword>
<evidence type="ECO:0000256" key="1">
    <source>
        <dbReference type="SAM" id="Coils"/>
    </source>
</evidence>
<feature type="compositionally biased region" description="Basic residues" evidence="2">
    <location>
        <begin position="96"/>
        <end position="107"/>
    </location>
</feature>
<proteinExistence type="predicted"/>
<dbReference type="AlphaFoldDB" id="A0A8H2ZRI5"/>
<feature type="coiled-coil region" evidence="1">
    <location>
        <begin position="364"/>
        <end position="398"/>
    </location>
</feature>
<name>A0A8H2ZRI5_9HELO</name>
<accession>A0A8H2ZRI5</accession>
<comment type="caution">
    <text evidence="3">The sequence shown here is derived from an EMBL/GenBank/DDBJ whole genome shotgun (WGS) entry which is preliminary data.</text>
</comment>
<gene>
    <name evidence="3" type="ORF">SCLTRI_LOCUS8716</name>
</gene>
<evidence type="ECO:0000313" key="4">
    <source>
        <dbReference type="Proteomes" id="UP000624404"/>
    </source>
</evidence>